<name>A0ABQ1N0R3_9BACT</name>
<gene>
    <name evidence="1" type="ORF">GCM10011506_40610</name>
</gene>
<sequence length="194" mass="22141">MSSHHVIRDEQEPPVFILSVDNNLTLIRQLLGWSPTVWVSEEYAEWVMSQNIKVDGVFAIDPSNYVPLDLQTGNYAVKKFDEGNMLGSLISVLEDKEFTGINIFCNKLVREKLLKSVFNQSLKIPISIFVEEEITVVSFKNYLKKWYPSGSRIHILSGELQSSNTEKQSEGFVVKEEGFIQIESESSPIIFTEF</sequence>
<reference evidence="2" key="1">
    <citation type="journal article" date="2019" name="Int. J. Syst. Evol. Microbiol.">
        <title>The Global Catalogue of Microorganisms (GCM) 10K type strain sequencing project: providing services to taxonomists for standard genome sequencing and annotation.</title>
        <authorList>
            <consortium name="The Broad Institute Genomics Platform"/>
            <consortium name="The Broad Institute Genome Sequencing Center for Infectious Disease"/>
            <person name="Wu L."/>
            <person name="Ma J."/>
        </authorList>
    </citation>
    <scope>NUCLEOTIDE SEQUENCE [LARGE SCALE GENOMIC DNA]</scope>
    <source>
        <strain evidence="2">CGMCC 1.10832</strain>
    </source>
</reference>
<evidence type="ECO:0008006" key="3">
    <source>
        <dbReference type="Google" id="ProtNLM"/>
    </source>
</evidence>
<proteinExistence type="predicted"/>
<evidence type="ECO:0000313" key="2">
    <source>
        <dbReference type="Proteomes" id="UP000636010"/>
    </source>
</evidence>
<comment type="caution">
    <text evidence="1">The sequence shown here is derived from an EMBL/GenBank/DDBJ whole genome shotgun (WGS) entry which is preliminary data.</text>
</comment>
<dbReference type="Proteomes" id="UP000636010">
    <property type="component" value="Unassembled WGS sequence"/>
</dbReference>
<protein>
    <recommendedName>
        <fullName evidence="3">Thiamine diphosphokinase</fullName>
    </recommendedName>
</protein>
<organism evidence="1 2">
    <name type="scientific">Marivirga lumbricoides</name>
    <dbReference type="NCBI Taxonomy" id="1046115"/>
    <lineage>
        <taxon>Bacteria</taxon>
        <taxon>Pseudomonadati</taxon>
        <taxon>Bacteroidota</taxon>
        <taxon>Cytophagia</taxon>
        <taxon>Cytophagales</taxon>
        <taxon>Marivirgaceae</taxon>
        <taxon>Marivirga</taxon>
    </lineage>
</organism>
<accession>A0ABQ1N0R3</accession>
<keyword evidence="2" id="KW-1185">Reference proteome</keyword>
<dbReference type="RefSeq" id="WP_188467136.1">
    <property type="nucleotide sequence ID" value="NZ_BAABHU010000015.1"/>
</dbReference>
<evidence type="ECO:0000313" key="1">
    <source>
        <dbReference type="EMBL" id="GGC50766.1"/>
    </source>
</evidence>
<dbReference type="EMBL" id="BMEC01000015">
    <property type="protein sequence ID" value="GGC50766.1"/>
    <property type="molecule type" value="Genomic_DNA"/>
</dbReference>